<sequence>MLSWRQPTKFKYHWMHLLTNRLWLAVVIVAIACDWGMIGQVRSAITEPKIDSVTQSNRTVCKSRKTCVDCTSLAPDCRWSLVKQSCKDTLAVLAVTTEAMTVTSEEYIMLKPIANTVLMLETNKALSSEANTMVTSESIEQVTAANNLSTENLYSILPQQPLEIGDAESCPTFTVSYNKVVSKEYMVQVVKVDVANDPAAGDLATLLNQTRIDCSLNGKEFLGATAEGGRQILCNTTDTKFEYERRMAVTDQPSAITYFSASMDGVPLEFNHVQDHYLTVYQIGDCRVVANPLDTKCVSCFWDDDVYRYYCRMCIQNDDCNGQYEYCDIRWLNNFTVANSVDEVIIRCPDIKIESIDPLYAPWAGGTSVQITVTNHKILQMNKVIVVTVAGHRCLLPTTSVDGTQISCMIGPTNISHLNDGPVEVSYVSDIKKSSLPILTLVSDQTFYFVEPEIASVQPTCGRMAGGTLITIRGNFLNAGNSVQAFIGDNITCDITARSQNELTCITGPSETPIKGSVRLEFDQYLNHDTAHTIMFEYTGEPAVDANQTFRGIATGGTRLPVHGRYFKCIEHPFIYVSYKGIQHTGTCNVKNDTYMECRSPTINRPAPYMVTDVKFGFQADFDKTILKLVPPSGSPDYELYPDPVYTDFETDRTGRVVTINGLHLDQGYHLADDLSIRLHNSTIACNVTSVKSRSIVCRTPTSLRPLSLPSSLGKGVSDSGNTMDHDVIVVSFGDKLVYEVKRKTPLPYSRNGPLNLTVLFSGITIISLVITFVVAIVYCMKITLLASTQQTEMQSLCEQQHDNSTTIVEDDKETVHNCKT</sequence>
<keyword evidence="1" id="KW-0472">Membrane</keyword>
<evidence type="ECO:0000256" key="1">
    <source>
        <dbReference type="SAM" id="Phobius"/>
    </source>
</evidence>
<feature type="domain" description="IPT/TIG" evidence="2">
    <location>
        <begin position="451"/>
        <end position="539"/>
    </location>
</feature>
<dbReference type="GO" id="GO:0048468">
    <property type="term" value="P:cell development"/>
    <property type="evidence" value="ECO:0007669"/>
    <property type="project" value="UniProtKB-ARBA"/>
</dbReference>
<evidence type="ECO:0000313" key="3">
    <source>
        <dbReference type="EMBL" id="VVC35607.1"/>
    </source>
</evidence>
<dbReference type="Proteomes" id="UP000325440">
    <property type="component" value="Unassembled WGS sequence"/>
</dbReference>
<dbReference type="GO" id="GO:0048731">
    <property type="term" value="P:system development"/>
    <property type="evidence" value="ECO:0007669"/>
    <property type="project" value="UniProtKB-ARBA"/>
</dbReference>
<name>A0A5E4MVM8_9HEMI</name>
<dbReference type="GO" id="GO:0030334">
    <property type="term" value="P:regulation of cell migration"/>
    <property type="evidence" value="ECO:0007669"/>
    <property type="project" value="TreeGrafter"/>
</dbReference>
<feature type="transmembrane region" description="Helical" evidence="1">
    <location>
        <begin position="759"/>
        <end position="781"/>
    </location>
</feature>
<dbReference type="Gene3D" id="2.60.40.10">
    <property type="entry name" value="Immunoglobulins"/>
    <property type="match status" value="2"/>
</dbReference>
<dbReference type="AlphaFoldDB" id="A0A5E4MVM8"/>
<organism evidence="3 4">
    <name type="scientific">Cinara cedri</name>
    <dbReference type="NCBI Taxonomy" id="506608"/>
    <lineage>
        <taxon>Eukaryota</taxon>
        <taxon>Metazoa</taxon>
        <taxon>Ecdysozoa</taxon>
        <taxon>Arthropoda</taxon>
        <taxon>Hexapoda</taxon>
        <taxon>Insecta</taxon>
        <taxon>Pterygota</taxon>
        <taxon>Neoptera</taxon>
        <taxon>Paraneoptera</taxon>
        <taxon>Hemiptera</taxon>
        <taxon>Sternorrhyncha</taxon>
        <taxon>Aphidomorpha</taxon>
        <taxon>Aphidoidea</taxon>
        <taxon>Aphididae</taxon>
        <taxon>Lachninae</taxon>
        <taxon>Cinara</taxon>
    </lineage>
</organism>
<dbReference type="SUPFAM" id="SSF81296">
    <property type="entry name" value="E set domains"/>
    <property type="match status" value="3"/>
</dbReference>
<dbReference type="InterPro" id="IPR002909">
    <property type="entry name" value="IPT_dom"/>
</dbReference>
<keyword evidence="1" id="KW-0812">Transmembrane</keyword>
<dbReference type="Pfam" id="PF01833">
    <property type="entry name" value="TIG"/>
    <property type="match status" value="1"/>
</dbReference>
<gene>
    <name evidence="3" type="ORF">CINCED_3A005106</name>
</gene>
<reference evidence="3 4" key="1">
    <citation type="submission" date="2019-08" db="EMBL/GenBank/DDBJ databases">
        <authorList>
            <person name="Alioto T."/>
            <person name="Alioto T."/>
            <person name="Gomez Garrido J."/>
        </authorList>
    </citation>
    <scope>NUCLEOTIDE SEQUENCE [LARGE SCALE GENOMIC DNA]</scope>
</reference>
<dbReference type="GO" id="GO:0002116">
    <property type="term" value="C:semaphorin receptor complex"/>
    <property type="evidence" value="ECO:0007669"/>
    <property type="project" value="TreeGrafter"/>
</dbReference>
<dbReference type="CDD" id="cd00603">
    <property type="entry name" value="IPT_PCSR"/>
    <property type="match status" value="1"/>
</dbReference>
<dbReference type="OrthoDB" id="125363at2759"/>
<accession>A0A5E4MVM8</accession>
<keyword evidence="4" id="KW-1185">Reference proteome</keyword>
<dbReference type="PANTHER" id="PTHR22625:SF70">
    <property type="entry name" value="PLEXIN A, ISOFORM A"/>
    <property type="match status" value="1"/>
</dbReference>
<dbReference type="InterPro" id="IPR014756">
    <property type="entry name" value="Ig_E-set"/>
</dbReference>
<dbReference type="SMART" id="SM00429">
    <property type="entry name" value="IPT"/>
    <property type="match status" value="4"/>
</dbReference>
<feature type="domain" description="IPT/TIG" evidence="2">
    <location>
        <begin position="350"/>
        <end position="450"/>
    </location>
</feature>
<evidence type="ECO:0000259" key="2">
    <source>
        <dbReference type="SMART" id="SM00429"/>
    </source>
</evidence>
<dbReference type="PANTHER" id="PTHR22625">
    <property type="entry name" value="PLEXIN"/>
    <property type="match status" value="1"/>
</dbReference>
<proteinExistence type="predicted"/>
<dbReference type="EMBL" id="CABPRJ010001427">
    <property type="protein sequence ID" value="VVC35607.1"/>
    <property type="molecule type" value="Genomic_DNA"/>
</dbReference>
<feature type="domain" description="IPT/TIG" evidence="2">
    <location>
        <begin position="541"/>
        <end position="625"/>
    </location>
</feature>
<protein>
    <submittedName>
        <fullName evidence="3">IPT domain,Immunoglobulin E-set,Immunoglobulin-like fold</fullName>
    </submittedName>
</protein>
<dbReference type="GO" id="GO:0005886">
    <property type="term" value="C:plasma membrane"/>
    <property type="evidence" value="ECO:0007669"/>
    <property type="project" value="TreeGrafter"/>
</dbReference>
<feature type="domain" description="IPT/TIG" evidence="2">
    <location>
        <begin position="643"/>
        <end position="726"/>
    </location>
</feature>
<evidence type="ECO:0000313" key="4">
    <source>
        <dbReference type="Proteomes" id="UP000325440"/>
    </source>
</evidence>
<dbReference type="GO" id="GO:0017154">
    <property type="term" value="F:semaphorin receptor activity"/>
    <property type="evidence" value="ECO:0007669"/>
    <property type="project" value="InterPro"/>
</dbReference>
<dbReference type="InterPro" id="IPR031148">
    <property type="entry name" value="Plexin"/>
</dbReference>
<dbReference type="PROSITE" id="PS51257">
    <property type="entry name" value="PROKAR_LIPOPROTEIN"/>
    <property type="match status" value="1"/>
</dbReference>
<dbReference type="InterPro" id="IPR013783">
    <property type="entry name" value="Ig-like_fold"/>
</dbReference>
<keyword evidence="1" id="KW-1133">Transmembrane helix</keyword>